<dbReference type="Gene3D" id="3.30.70.330">
    <property type="match status" value="1"/>
</dbReference>
<dbReference type="PANTHER" id="PTHR48034">
    <property type="entry name" value="TRANSFORMER-2 SEX-DETERMINING PROTEIN-RELATED"/>
    <property type="match status" value="1"/>
</dbReference>
<protein>
    <recommendedName>
        <fullName evidence="2">RRM domain-containing protein</fullName>
    </recommendedName>
</protein>
<gene>
    <name evidence="3" type="ORF">PTTT1_LOCUS49094</name>
</gene>
<dbReference type="EMBL" id="OU594948">
    <property type="protein sequence ID" value="CAG9292528.1"/>
    <property type="molecule type" value="Genomic_DNA"/>
</dbReference>
<dbReference type="GO" id="GO:0003723">
    <property type="term" value="F:RNA binding"/>
    <property type="evidence" value="ECO:0007669"/>
    <property type="project" value="UniProtKB-UniRule"/>
</dbReference>
<accession>A0A8J9TDL2</accession>
<evidence type="ECO:0000256" key="1">
    <source>
        <dbReference type="PROSITE-ProRule" id="PRU00176"/>
    </source>
</evidence>
<dbReference type="SUPFAM" id="SSF54928">
    <property type="entry name" value="RNA-binding domain, RBD"/>
    <property type="match status" value="1"/>
</dbReference>
<dbReference type="Pfam" id="PF00076">
    <property type="entry name" value="RRM_1"/>
    <property type="match status" value="1"/>
</dbReference>
<name>A0A8J9TDL2_PHATR</name>
<evidence type="ECO:0000259" key="2">
    <source>
        <dbReference type="PROSITE" id="PS50102"/>
    </source>
</evidence>
<dbReference type="InterPro" id="IPR000504">
    <property type="entry name" value="RRM_dom"/>
</dbReference>
<dbReference type="PROSITE" id="PS50102">
    <property type="entry name" value="RRM"/>
    <property type="match status" value="1"/>
</dbReference>
<dbReference type="Proteomes" id="UP000836788">
    <property type="component" value="Chromosome 7"/>
</dbReference>
<reference evidence="3" key="1">
    <citation type="submission" date="2022-02" db="EMBL/GenBank/DDBJ databases">
        <authorList>
            <person name="Giguere J D."/>
        </authorList>
    </citation>
    <scope>NUCLEOTIDE SEQUENCE</scope>
    <source>
        <strain evidence="3">CCAP 1055/1</strain>
    </source>
</reference>
<dbReference type="InterPro" id="IPR035979">
    <property type="entry name" value="RBD_domain_sf"/>
</dbReference>
<keyword evidence="1" id="KW-0694">RNA-binding</keyword>
<feature type="domain" description="RRM" evidence="2">
    <location>
        <begin position="4"/>
        <end position="81"/>
    </location>
</feature>
<sequence>MGDVKIYVGNIAFECHEDDILAEFSRIGPVGDVSLVRDEEGRIRGFGFVTMRSKEDGQKAIDALDGMPVRGRKIAVRESNN</sequence>
<dbReference type="AlphaFoldDB" id="A0A8J9TDL2"/>
<dbReference type="InterPro" id="IPR050441">
    <property type="entry name" value="RBM"/>
</dbReference>
<dbReference type="SMART" id="SM00360">
    <property type="entry name" value="RRM"/>
    <property type="match status" value="1"/>
</dbReference>
<dbReference type="InterPro" id="IPR012677">
    <property type="entry name" value="Nucleotide-bd_a/b_plait_sf"/>
</dbReference>
<proteinExistence type="predicted"/>
<organism evidence="3">
    <name type="scientific">Phaeodactylum tricornutum</name>
    <name type="common">Diatom</name>
    <dbReference type="NCBI Taxonomy" id="2850"/>
    <lineage>
        <taxon>Eukaryota</taxon>
        <taxon>Sar</taxon>
        <taxon>Stramenopiles</taxon>
        <taxon>Ochrophyta</taxon>
        <taxon>Bacillariophyta</taxon>
        <taxon>Bacillariophyceae</taxon>
        <taxon>Bacillariophycidae</taxon>
        <taxon>Naviculales</taxon>
        <taxon>Phaeodactylaceae</taxon>
        <taxon>Phaeodactylum</taxon>
    </lineage>
</organism>
<evidence type="ECO:0000313" key="3">
    <source>
        <dbReference type="EMBL" id="CAG9292528.1"/>
    </source>
</evidence>